<dbReference type="Gene3D" id="3.90.550.10">
    <property type="entry name" value="Spore Coat Polysaccharide Biosynthesis Protein SpsA, Chain A"/>
    <property type="match status" value="1"/>
</dbReference>
<name>A0A3S9T036_9FIRM</name>
<dbReference type="GO" id="GO:0008781">
    <property type="term" value="F:N-acylneuraminate cytidylyltransferase activity"/>
    <property type="evidence" value="ECO:0007669"/>
    <property type="project" value="TreeGrafter"/>
</dbReference>
<evidence type="ECO:0000313" key="2">
    <source>
        <dbReference type="Proteomes" id="UP000267250"/>
    </source>
</evidence>
<reference evidence="1 2" key="1">
    <citation type="submission" date="2016-07" db="EMBL/GenBank/DDBJ databases">
        <title>Genome and transcriptome analysis of iron-reducing fermentative bacteria Anoxybacter fermentans.</title>
        <authorList>
            <person name="Zeng X."/>
            <person name="Shao Z."/>
        </authorList>
    </citation>
    <scope>NUCLEOTIDE SEQUENCE [LARGE SCALE GENOMIC DNA]</scope>
    <source>
        <strain evidence="1 2">DY22613</strain>
    </source>
</reference>
<dbReference type="InterPro" id="IPR029044">
    <property type="entry name" value="Nucleotide-diphossugar_trans"/>
</dbReference>
<dbReference type="SUPFAM" id="SSF53448">
    <property type="entry name" value="Nucleotide-diphospho-sugar transferases"/>
    <property type="match status" value="1"/>
</dbReference>
<protein>
    <submittedName>
        <fullName evidence="1">Acylneuraminate cytidylyltransferase</fullName>
    </submittedName>
</protein>
<keyword evidence="2" id="KW-1185">Reference proteome</keyword>
<dbReference type="EMBL" id="CP016379">
    <property type="protein sequence ID" value="AZR73887.1"/>
    <property type="molecule type" value="Genomic_DNA"/>
</dbReference>
<dbReference type="PANTHER" id="PTHR21485:SF6">
    <property type="entry name" value="N-ACYLNEURAMINATE CYTIDYLYLTRANSFERASE-RELATED"/>
    <property type="match status" value="1"/>
</dbReference>
<dbReference type="CDD" id="cd02513">
    <property type="entry name" value="CMP-NeuAc_Synthase"/>
    <property type="match status" value="1"/>
</dbReference>
<dbReference type="OrthoDB" id="9805604at2"/>
<keyword evidence="1" id="KW-0808">Transferase</keyword>
<dbReference type="KEGG" id="aft:BBF96_11105"/>
<dbReference type="InterPro" id="IPR003329">
    <property type="entry name" value="Cytidylyl_trans"/>
</dbReference>
<dbReference type="RefSeq" id="WP_127017238.1">
    <property type="nucleotide sequence ID" value="NZ_CP016379.1"/>
</dbReference>
<sequence>MSANFLALILARGGSKGIPKKNIKILNGKPLLAYTIEEAKKSKFIDRVVLSTESEEIAEVGKRYGAEVPFMRPKELATDEASSIDAIIHALNWLKMNEDYWPKFTVLLQPTSPLRTVKDIDGAIEKLLEHNAESLVSLCEVDKHPFWLKKIIDNRVVPYTEEGQHITRRQDLPKVYSLNGAIFIAESILLVKERSFYVGRTIPYIMPKERSVDIDNIIDWHLAEILMKERD</sequence>
<keyword evidence="1" id="KW-0548">Nucleotidyltransferase</keyword>
<proteinExistence type="predicted"/>
<organism evidence="1 2">
    <name type="scientific">Anoxybacter fermentans</name>
    <dbReference type="NCBI Taxonomy" id="1323375"/>
    <lineage>
        <taxon>Bacteria</taxon>
        <taxon>Bacillati</taxon>
        <taxon>Bacillota</taxon>
        <taxon>Clostridia</taxon>
        <taxon>Halanaerobiales</taxon>
        <taxon>Anoxybacter</taxon>
    </lineage>
</organism>
<dbReference type="Pfam" id="PF02348">
    <property type="entry name" value="CTP_transf_3"/>
    <property type="match status" value="1"/>
</dbReference>
<dbReference type="InterPro" id="IPR050793">
    <property type="entry name" value="CMP-NeuNAc_synthase"/>
</dbReference>
<evidence type="ECO:0000313" key="1">
    <source>
        <dbReference type="EMBL" id="AZR73887.1"/>
    </source>
</evidence>
<dbReference type="PANTHER" id="PTHR21485">
    <property type="entry name" value="HAD SUPERFAMILY MEMBERS CMAS AND KDSC"/>
    <property type="match status" value="1"/>
</dbReference>
<accession>A0A3S9T036</accession>
<dbReference type="Proteomes" id="UP000267250">
    <property type="component" value="Chromosome"/>
</dbReference>
<gene>
    <name evidence="1" type="ORF">BBF96_11105</name>
</gene>
<dbReference type="AlphaFoldDB" id="A0A3S9T036"/>